<dbReference type="STRING" id="1441095.AM592_08570"/>
<protein>
    <recommendedName>
        <fullName evidence="2 4">GTP cyclohydrolase 1 type 2 homolog</fullName>
    </recommendedName>
</protein>
<evidence type="ECO:0000313" key="7">
    <source>
        <dbReference type="Proteomes" id="UP000067625"/>
    </source>
</evidence>
<dbReference type="EMBL" id="CP012600">
    <property type="protein sequence ID" value="ALC81652.1"/>
    <property type="molecule type" value="Genomic_DNA"/>
</dbReference>
<evidence type="ECO:0000256" key="3">
    <source>
        <dbReference type="ARBA" id="ARBA00022723"/>
    </source>
</evidence>
<dbReference type="OrthoDB" id="9792792at2"/>
<evidence type="ECO:0000313" key="6">
    <source>
        <dbReference type="EMBL" id="ALC81652.1"/>
    </source>
</evidence>
<dbReference type="PIRSF" id="PIRSF037489">
    <property type="entry name" value="UCP037489_NIF3_YqfO"/>
    <property type="match status" value="1"/>
</dbReference>
<feature type="binding site" evidence="5">
    <location>
        <position position="332"/>
    </location>
    <ligand>
        <name>a divalent metal cation</name>
        <dbReference type="ChEBI" id="CHEBI:60240"/>
        <label>1</label>
    </ligand>
</feature>
<evidence type="ECO:0000256" key="1">
    <source>
        <dbReference type="ARBA" id="ARBA00006964"/>
    </source>
</evidence>
<evidence type="ECO:0000256" key="2">
    <source>
        <dbReference type="ARBA" id="ARBA00022112"/>
    </source>
</evidence>
<feature type="binding site" evidence="5">
    <location>
        <position position="67"/>
    </location>
    <ligand>
        <name>a divalent metal cation</name>
        <dbReference type="ChEBI" id="CHEBI:60240"/>
        <label>1</label>
    </ligand>
</feature>
<comment type="similarity">
    <text evidence="1 4">Belongs to the GTP cyclohydrolase I type 2/NIF3 family.</text>
</comment>
<evidence type="ECO:0000256" key="4">
    <source>
        <dbReference type="PIRNR" id="PIRNR037489"/>
    </source>
</evidence>
<name>A0A0M3R9L6_9BACI</name>
<feature type="binding site" evidence="5">
    <location>
        <position position="335"/>
    </location>
    <ligand>
        <name>a divalent metal cation</name>
        <dbReference type="ChEBI" id="CHEBI:60240"/>
        <label>1</label>
    </ligand>
</feature>
<keyword evidence="7" id="KW-1185">Reference proteome</keyword>
<dbReference type="RefSeq" id="WP_053603413.1">
    <property type="nucleotide sequence ID" value="NZ_CP012600.1"/>
</dbReference>
<dbReference type="Pfam" id="PF01784">
    <property type="entry name" value="DUF34_NIF3"/>
    <property type="match status" value="1"/>
</dbReference>
<dbReference type="PATRIC" id="fig|1441095.3.peg.1882"/>
<organism evidence="6 7">
    <name type="scientific">Bacillus gobiensis</name>
    <dbReference type="NCBI Taxonomy" id="1441095"/>
    <lineage>
        <taxon>Bacteria</taxon>
        <taxon>Bacillati</taxon>
        <taxon>Bacillota</taxon>
        <taxon>Bacilli</taxon>
        <taxon>Bacillales</taxon>
        <taxon>Bacillaceae</taxon>
        <taxon>Bacillus</taxon>
    </lineage>
</organism>
<dbReference type="SUPFAM" id="SSF102705">
    <property type="entry name" value="NIF3 (NGG1p interacting factor 3)-like"/>
    <property type="match status" value="1"/>
</dbReference>
<dbReference type="Gene3D" id="3.40.1390.30">
    <property type="entry name" value="NIF3 (NGG1p interacting factor 3)-like"/>
    <property type="match status" value="1"/>
</dbReference>
<dbReference type="PANTHER" id="PTHR13799">
    <property type="entry name" value="NGG1 INTERACTING FACTOR 3"/>
    <property type="match status" value="1"/>
</dbReference>
<reference evidence="6 7" key="2">
    <citation type="journal article" date="2016" name="Int. J. Syst. Evol. Microbiol.">
        <title>Bacillus gobiensis sp. nov., isolated from a soil sample.</title>
        <authorList>
            <person name="Liu B."/>
            <person name="Liu G.H."/>
            <person name="Cetin S."/>
            <person name="Schumann P."/>
            <person name="Pan Z.Z."/>
            <person name="Chen Q.Q."/>
        </authorList>
    </citation>
    <scope>NUCLEOTIDE SEQUENCE [LARGE SCALE GENOMIC DNA]</scope>
    <source>
        <strain evidence="6 7">FJAT-4402</strain>
    </source>
</reference>
<accession>A0A0M3R9L6</accession>
<dbReference type="InterPro" id="IPR002678">
    <property type="entry name" value="DUF34/NIF3"/>
</dbReference>
<reference evidence="7" key="1">
    <citation type="submission" date="2015-08" db="EMBL/GenBank/DDBJ databases">
        <title>Genome sequencing project for genomic taxonomy and phylogenomics of Bacillus-like bacteria.</title>
        <authorList>
            <person name="Liu B."/>
            <person name="Wang J."/>
            <person name="Zhu Y."/>
            <person name="Liu G."/>
            <person name="Chen Q."/>
            <person name="Chen Z."/>
            <person name="Lan J."/>
            <person name="Che J."/>
            <person name="Ge C."/>
            <person name="Shi H."/>
            <person name="Pan Z."/>
            <person name="Liu X."/>
        </authorList>
    </citation>
    <scope>NUCLEOTIDE SEQUENCE [LARGE SCALE GENOMIC DNA]</scope>
    <source>
        <strain evidence="7">FJAT-4402</strain>
    </source>
</reference>
<dbReference type="FunFam" id="3.40.1390.30:FF:000001">
    <property type="entry name" value="GTP cyclohydrolase 1 type 2"/>
    <property type="match status" value="1"/>
</dbReference>
<dbReference type="PANTHER" id="PTHR13799:SF14">
    <property type="entry name" value="GTP CYCLOHYDROLASE 1 TYPE 2 HOMOLOG"/>
    <property type="match status" value="1"/>
</dbReference>
<dbReference type="InterPro" id="IPR036069">
    <property type="entry name" value="DUF34/NIF3_sf"/>
</dbReference>
<dbReference type="NCBIfam" id="TIGR00486">
    <property type="entry name" value="YbgI_SA1388"/>
    <property type="match status" value="1"/>
</dbReference>
<evidence type="ECO:0000256" key="5">
    <source>
        <dbReference type="PIRSR" id="PIRSR602678-1"/>
    </source>
</evidence>
<dbReference type="Gene3D" id="3.30.70.120">
    <property type="match status" value="1"/>
</dbReference>
<dbReference type="Proteomes" id="UP000067625">
    <property type="component" value="Chromosome"/>
</dbReference>
<dbReference type="InterPro" id="IPR015867">
    <property type="entry name" value="N-reg_PII/ATP_PRibTrfase_C"/>
</dbReference>
<gene>
    <name evidence="6" type="ORF">AM592_08570</name>
</gene>
<dbReference type="FunFam" id="3.30.70.120:FF:000006">
    <property type="entry name" value="GTP cyclohydrolase 1 type 2 homolog"/>
    <property type="match status" value="1"/>
</dbReference>
<feature type="binding site" evidence="5">
    <location>
        <position position="68"/>
    </location>
    <ligand>
        <name>a divalent metal cation</name>
        <dbReference type="ChEBI" id="CHEBI:60240"/>
        <label>1</label>
    </ligand>
</feature>
<dbReference type="GO" id="GO:0046872">
    <property type="term" value="F:metal ion binding"/>
    <property type="evidence" value="ECO:0007669"/>
    <property type="project" value="UniProtKB-UniRule"/>
</dbReference>
<dbReference type="AlphaFoldDB" id="A0A0M3R9L6"/>
<dbReference type="InterPro" id="IPR017221">
    <property type="entry name" value="DUF34/NIF3_bac"/>
</dbReference>
<sequence>MSKQSGTDFIKWFEDFCPPSYAVEGDPIGLQIGTLHKEVKKVMITLDVSEDVVKEAIKEQADLIIAHHPPIFRPLKKVETNHPSGKVIELCVKHDIAVYAAHTNLDVTDGGVNDMLAEALMLKNTEVLVPTFSDPMNKLVVFVPKEHEENVRRAVGNAGAGHIGDYSHCAFSTEGIGSFRPLEGSDPFIGTVGELELVHEVRLETIFPSRIKKQVLAAMLEAHPYEEVAYDIYPVEQASIKKGLGRIGTIEQEMTLHDFALYVKDKLQVGGVRMSGNPQALVKKVAVLGGDGNKFMSNAKKMGADVFVTGDIYFHVAQDAVAEGLNLVDPGHYAEKIMKQGLADLLEAKCKMEISFAASSTDTNPFVFL</sequence>
<dbReference type="GO" id="GO:0005737">
    <property type="term" value="C:cytoplasm"/>
    <property type="evidence" value="ECO:0007669"/>
    <property type="project" value="TreeGrafter"/>
</dbReference>
<feature type="binding site" evidence="5">
    <location>
        <position position="106"/>
    </location>
    <ligand>
        <name>a divalent metal cation</name>
        <dbReference type="ChEBI" id="CHEBI:60240"/>
        <label>1</label>
    </ligand>
</feature>
<proteinExistence type="inferred from homology"/>
<keyword evidence="3 4" id="KW-0479">Metal-binding</keyword>